<dbReference type="InterPro" id="IPR033272">
    <property type="entry name" value="Hemogen"/>
</dbReference>
<evidence type="ECO:0000313" key="2">
    <source>
        <dbReference type="EMBL" id="JAV43319.1"/>
    </source>
</evidence>
<dbReference type="EMBL" id="GFFW01001469">
    <property type="protein sequence ID" value="JAV43319.1"/>
    <property type="molecule type" value="Transcribed_RNA"/>
</dbReference>
<dbReference type="GO" id="GO:0045667">
    <property type="term" value="P:regulation of osteoblast differentiation"/>
    <property type="evidence" value="ECO:0007669"/>
    <property type="project" value="TreeGrafter"/>
</dbReference>
<feature type="compositionally biased region" description="Polar residues" evidence="1">
    <location>
        <begin position="154"/>
        <end position="165"/>
    </location>
</feature>
<evidence type="ECO:0000313" key="5">
    <source>
        <dbReference type="RefSeq" id="XP_020036403.1"/>
    </source>
</evidence>
<dbReference type="PANTHER" id="PTHR15993">
    <property type="entry name" value="HEMOGEN"/>
    <property type="match status" value="1"/>
</dbReference>
<reference evidence="3" key="2">
    <citation type="submission" date="2023-09" db="UniProtKB">
        <authorList>
            <consortium name="Ensembl"/>
        </authorList>
    </citation>
    <scope>IDENTIFICATION</scope>
</reference>
<proteinExistence type="predicted"/>
<feature type="compositionally biased region" description="Basic residues" evidence="1">
    <location>
        <begin position="59"/>
        <end position="77"/>
    </location>
</feature>
<feature type="region of interest" description="Disordered" evidence="1">
    <location>
        <begin position="144"/>
        <end position="170"/>
    </location>
</feature>
<dbReference type="OrthoDB" id="9950769at2759"/>
<dbReference type="GeneID" id="109697295"/>
<reference evidence="2" key="1">
    <citation type="journal article" date="2017" name="G3 (Bethesda)">
        <title>De Novo Genome and Transcriptome Assembly of the Canadian Beaver (Castor canadensis).</title>
        <authorList>
            <person name="Lok S."/>
            <person name="Paton T.A."/>
            <person name="Wang Z."/>
            <person name="Kaur G."/>
            <person name="Walker S."/>
            <person name="Yuen R.K."/>
            <person name="Sung W.W."/>
            <person name="Whitney J."/>
            <person name="Buchanan J.A."/>
            <person name="Trost B."/>
            <person name="Singh N."/>
            <person name="Apresto B."/>
            <person name="Chen N."/>
            <person name="Coole M."/>
            <person name="Dawson T.J."/>
            <person name="Ho K.Y."/>
            <person name="Hu Z."/>
            <person name="Pullenayegum S."/>
            <person name="Samler K."/>
            <person name="Shipstone A."/>
            <person name="Tsoi F."/>
            <person name="Wang T."/>
            <person name="Pereira S.L."/>
            <person name="Rostami P."/>
            <person name="Ryan C.A."/>
            <person name="Tong A.H."/>
            <person name="Ng K."/>
            <person name="Sundaravadanam Y."/>
            <person name="Simpson J.T."/>
            <person name="Lim B.K."/>
            <person name="Engstrom M.D."/>
            <person name="Dutton C.J."/>
            <person name="Kerr K.C."/>
            <person name="Franke M."/>
            <person name="Rapley W."/>
            <person name="Wintle R.F."/>
            <person name="Scherer S.W."/>
        </authorList>
    </citation>
    <scope>NUCLEOTIDE SEQUENCE</scope>
    <source>
        <strain evidence="2">Ward</strain>
        <tissue evidence="2">Leukocyte</tissue>
    </source>
</reference>
<dbReference type="KEGG" id="ccan:109697295"/>
<organism evidence="2">
    <name type="scientific">Castor canadensis</name>
    <name type="common">American beaver</name>
    <dbReference type="NCBI Taxonomy" id="51338"/>
    <lineage>
        <taxon>Eukaryota</taxon>
        <taxon>Metazoa</taxon>
        <taxon>Chordata</taxon>
        <taxon>Craniata</taxon>
        <taxon>Vertebrata</taxon>
        <taxon>Euteleostomi</taxon>
        <taxon>Mammalia</taxon>
        <taxon>Eutheria</taxon>
        <taxon>Euarchontoglires</taxon>
        <taxon>Glires</taxon>
        <taxon>Rodentia</taxon>
        <taxon>Castorimorpha</taxon>
        <taxon>Castoridae</taxon>
        <taxon>Castor</taxon>
    </lineage>
</organism>
<reference evidence="5" key="3">
    <citation type="submission" date="2025-04" db="UniProtKB">
        <authorList>
            <consortium name="RefSeq"/>
        </authorList>
    </citation>
    <scope>IDENTIFICATION</scope>
    <source>
        <tissue evidence="5">Leukocyte</tissue>
    </source>
</reference>
<sequence length="449" mass="50388">MDLGKDQPHTKLPQTPDLHQEKTPVPEVIGTWSLRNREQLRKRKAEAQEKQTSQWLLGKQKKRKWQRTGKGNQRGRKREQNAEPKVEPLTQRAKEMMEKALTATEKETEPPGSVTEAFPLVASSQKVVPLEHSPEIHQDSVIHQEDSSEYQEMVAQSHSSETCQHVTEPEDLSPKICLETAVLQDQSSKVCQAVAQPEILSPQTCQDIAVVQDDPPKMSQDMAEPEVPSSKIRQEVAVPKVLPSTTSEDIADLEGYSPDVTKHSPKPDVIKHYPLDTYQKPAGPSELISEPDQVIAKTEGSFPKTQEIVVSKNLSTKTYQETIEPECFSHETYTEVTVPKVSSPKTIQETPGPEDYSPETYKETPEPEDLSTKTYENSHVSKEWLPEPNQEAGGPQGQASEAHQEDSKDVLPFPQELKEKAKAEPEIPATPHVPQEIHPENDVYSYVLF</sequence>
<feature type="compositionally biased region" description="Basic and acidic residues" evidence="1">
    <location>
        <begin position="416"/>
        <end position="425"/>
    </location>
</feature>
<dbReference type="AlphaFoldDB" id="A0A250YIF6"/>
<accession>A0A250YIF6</accession>
<dbReference type="GO" id="GO:0005654">
    <property type="term" value="C:nucleoplasm"/>
    <property type="evidence" value="ECO:0007669"/>
    <property type="project" value="TreeGrafter"/>
</dbReference>
<dbReference type="Ensembl" id="ENSCCNT00000032593.1">
    <property type="protein sequence ID" value="ENSCCNP00000025646.1"/>
    <property type="gene ID" value="ENSCCNG00000024982.1"/>
</dbReference>
<dbReference type="PANTHER" id="PTHR15993:SF6">
    <property type="entry name" value="HEMOGEN"/>
    <property type="match status" value="1"/>
</dbReference>
<evidence type="ECO:0000313" key="4">
    <source>
        <dbReference type="Proteomes" id="UP001732720"/>
    </source>
</evidence>
<dbReference type="Proteomes" id="UP001732720">
    <property type="component" value="Chromosome 13"/>
</dbReference>
<evidence type="ECO:0000313" key="3">
    <source>
        <dbReference type="Ensembl" id="ENSCCNP00000025646.1"/>
    </source>
</evidence>
<feature type="region of interest" description="Disordered" evidence="1">
    <location>
        <begin position="1"/>
        <end position="92"/>
    </location>
</feature>
<evidence type="ECO:0000256" key="1">
    <source>
        <dbReference type="SAM" id="MobiDB-lite"/>
    </source>
</evidence>
<dbReference type="CTD" id="55363"/>
<feature type="compositionally biased region" description="Basic and acidic residues" evidence="1">
    <location>
        <begin position="260"/>
        <end position="274"/>
    </location>
</feature>
<feature type="compositionally biased region" description="Basic and acidic residues" evidence="1">
    <location>
        <begin position="35"/>
        <end position="49"/>
    </location>
</feature>
<dbReference type="RefSeq" id="XP_020036403.1">
    <property type="nucleotide sequence ID" value="XM_020180814.1"/>
</dbReference>
<feature type="compositionally biased region" description="Basic and acidic residues" evidence="1">
    <location>
        <begin position="78"/>
        <end position="92"/>
    </location>
</feature>
<feature type="region of interest" description="Disordered" evidence="1">
    <location>
        <begin position="215"/>
        <end position="290"/>
    </location>
</feature>
<protein>
    <submittedName>
        <fullName evidence="2 5">Hemogen</fullName>
    </submittedName>
</protein>
<name>A0A250YIF6_CASCN</name>
<feature type="region of interest" description="Disordered" evidence="1">
    <location>
        <begin position="334"/>
        <end position="441"/>
    </location>
</feature>
<dbReference type="GO" id="GO:0030154">
    <property type="term" value="P:cell differentiation"/>
    <property type="evidence" value="ECO:0007669"/>
    <property type="project" value="InterPro"/>
</dbReference>
<gene>
    <name evidence="2" type="primary">HEMGN</name>
    <name evidence="3 5" type="synonym">Hemgn</name>
</gene>
<keyword evidence="4" id="KW-1185">Reference proteome</keyword>